<comment type="caution">
    <text evidence="4">The sequence shown here is derived from an EMBL/GenBank/DDBJ whole genome shotgun (WGS) entry which is preliminary data.</text>
</comment>
<dbReference type="InterPro" id="IPR036381">
    <property type="entry name" value="Tus_dom1"/>
</dbReference>
<proteinExistence type="predicted"/>
<dbReference type="AlphaFoldDB" id="A0A0C1W9W4"/>
<organism evidence="4 5">
    <name type="scientific">Vibrio owensii CAIM 1854 = LMG 25443</name>
    <dbReference type="NCBI Taxonomy" id="1229493"/>
    <lineage>
        <taxon>Bacteria</taxon>
        <taxon>Pseudomonadati</taxon>
        <taxon>Pseudomonadota</taxon>
        <taxon>Gammaproteobacteria</taxon>
        <taxon>Vibrionales</taxon>
        <taxon>Vibrionaceae</taxon>
        <taxon>Vibrio</taxon>
    </lineage>
</organism>
<dbReference type="InterPro" id="IPR036384">
    <property type="entry name" value="Tus_sf"/>
</dbReference>
<keyword evidence="3" id="KW-0238">DNA-binding</keyword>
<name>A0A0C1W9W4_9VIBR</name>
<sequence>MPEVILDRDSIKKVETRLDEIDARIQSLISFLMDGNVTGAKVYSVERTFRGEVNPTTIDVSHLTGGCALKNALDNYRIQYNEFGEPTVPKRVVGAIFVQPDAMFELAEKVSGINSAKDELLTKLKKIASTPYMRTRYLKAARSGINITSIYRHINLAPDDVYRISHSWNDKQQSPQPKSVKEVEDMINTLDDIKDENGVITMSSQERIKIERAKLPTLRQDEEYIYVCGVKAHIEQIARYTTVESHGGLEPSVKRPRKIYKASSPLLVAKAVCDIQTVKFVPPVPYNRPKDMEVEIKYDPVLPHLNIYKRTTQKRKDKNATH</sequence>
<evidence type="ECO:0000256" key="1">
    <source>
        <dbReference type="ARBA" id="ARBA00022490"/>
    </source>
</evidence>
<dbReference type="Gene3D" id="3.50.14.10">
    <property type="entry name" value="Replication terminator Tus, domain 1 superfamily/Replication terminator Tus"/>
    <property type="match status" value="1"/>
</dbReference>
<gene>
    <name evidence="4" type="ORF">H735_09280</name>
</gene>
<protein>
    <recommendedName>
        <fullName evidence="6">DNA replication terminus site-binding protein</fullName>
    </recommendedName>
</protein>
<dbReference type="Pfam" id="PF05472">
    <property type="entry name" value="Ter"/>
    <property type="match status" value="1"/>
</dbReference>
<dbReference type="EMBL" id="JPRD01000015">
    <property type="protein sequence ID" value="KIF53122.1"/>
    <property type="molecule type" value="Genomic_DNA"/>
</dbReference>
<dbReference type="PATRIC" id="fig|1229493.5.peg.940"/>
<dbReference type="GO" id="GO:0003677">
    <property type="term" value="F:DNA binding"/>
    <property type="evidence" value="ECO:0007669"/>
    <property type="project" value="UniProtKB-KW"/>
</dbReference>
<reference evidence="4 5" key="1">
    <citation type="submission" date="2014-07" db="EMBL/GenBank/DDBJ databases">
        <title>Unique and conserved regions in Vibrio harveyi and related species in comparison with the shrimp pathogen Vibrio harveyi CAIM 1792.</title>
        <authorList>
            <person name="Espinoza-Valles I."/>
            <person name="Vora G."/>
            <person name="Leekitcharoenphon P."/>
            <person name="Ussery D."/>
            <person name="Hoj L."/>
            <person name="Gomez-Gil B."/>
        </authorList>
    </citation>
    <scope>NUCLEOTIDE SEQUENCE [LARGE SCALE GENOMIC DNA]</scope>
    <source>
        <strain evidence="5">CAIM 1854 / LMG 25443</strain>
    </source>
</reference>
<dbReference type="InterPro" id="IPR008865">
    <property type="entry name" value="DNA_replication_term_site-bd"/>
</dbReference>
<accession>A0A0C1W9W4</accession>
<evidence type="ECO:0000313" key="4">
    <source>
        <dbReference type="EMBL" id="KIF53122.1"/>
    </source>
</evidence>
<dbReference type="Proteomes" id="UP000031586">
    <property type="component" value="Unassembled WGS sequence"/>
</dbReference>
<keyword evidence="1" id="KW-0963">Cytoplasm</keyword>
<dbReference type="SUPFAM" id="SSF56596">
    <property type="entry name" value="Replication terminator protein (Tus)"/>
    <property type="match status" value="1"/>
</dbReference>
<dbReference type="RefSeq" id="WP_020194298.1">
    <property type="nucleotide sequence ID" value="NZ_BAOH01000005.1"/>
</dbReference>
<evidence type="ECO:0000313" key="5">
    <source>
        <dbReference type="Proteomes" id="UP000031586"/>
    </source>
</evidence>
<dbReference type="GO" id="GO:0006274">
    <property type="term" value="P:DNA replication termination"/>
    <property type="evidence" value="ECO:0007669"/>
    <property type="project" value="InterPro"/>
</dbReference>
<evidence type="ECO:0000256" key="3">
    <source>
        <dbReference type="ARBA" id="ARBA00023125"/>
    </source>
</evidence>
<evidence type="ECO:0008006" key="6">
    <source>
        <dbReference type="Google" id="ProtNLM"/>
    </source>
</evidence>
<keyword evidence="2" id="KW-0235">DNA replication</keyword>
<dbReference type="GO" id="GO:0005737">
    <property type="term" value="C:cytoplasm"/>
    <property type="evidence" value="ECO:0007669"/>
    <property type="project" value="InterPro"/>
</dbReference>
<evidence type="ECO:0000256" key="2">
    <source>
        <dbReference type="ARBA" id="ARBA00022705"/>
    </source>
</evidence>